<feature type="transmembrane region" description="Helical" evidence="1">
    <location>
        <begin position="65"/>
        <end position="89"/>
    </location>
</feature>
<organism evidence="2 3">
    <name type="scientific">Oceanobacillus oncorhynchi</name>
    <dbReference type="NCBI Taxonomy" id="545501"/>
    <lineage>
        <taxon>Bacteria</taxon>
        <taxon>Bacillati</taxon>
        <taxon>Bacillota</taxon>
        <taxon>Bacilli</taxon>
        <taxon>Bacillales</taxon>
        <taxon>Bacillaceae</taxon>
        <taxon>Oceanobacillus</taxon>
    </lineage>
</organism>
<evidence type="ECO:0000256" key="1">
    <source>
        <dbReference type="SAM" id="Phobius"/>
    </source>
</evidence>
<feature type="transmembrane region" description="Helical" evidence="1">
    <location>
        <begin position="130"/>
        <end position="151"/>
    </location>
</feature>
<protein>
    <submittedName>
        <fullName evidence="2">Uncharacterized protein</fullName>
    </submittedName>
</protein>
<keyword evidence="3" id="KW-1185">Reference proteome</keyword>
<reference evidence="2 3" key="1">
    <citation type="submission" date="2014-11" db="EMBL/GenBank/DDBJ databases">
        <authorList>
            <person name="Urmite Genomes Urmite Genomes"/>
        </authorList>
    </citation>
    <scope>NUCLEOTIDE SEQUENCE [LARGE SCALE GENOMIC DNA]</scope>
    <source>
        <strain evidence="2 3">Oc5</strain>
    </source>
</reference>
<proteinExistence type="predicted"/>
<gene>
    <name evidence="2" type="ORF">BN997_04048</name>
</gene>
<dbReference type="InterPro" id="IPR024563">
    <property type="entry name" value="YqhR"/>
</dbReference>
<feature type="transmembrane region" description="Helical" evidence="1">
    <location>
        <begin position="21"/>
        <end position="45"/>
    </location>
</feature>
<feature type="transmembrane region" description="Helical" evidence="1">
    <location>
        <begin position="96"/>
        <end position="118"/>
    </location>
</feature>
<keyword evidence="1" id="KW-1133">Transmembrane helix</keyword>
<dbReference type="OrthoDB" id="2691442at2"/>
<dbReference type="RefSeq" id="WP_042534724.1">
    <property type="nucleotide sequence ID" value="NZ_CAXOIH010000001.1"/>
</dbReference>
<keyword evidence="1" id="KW-0472">Membrane</keyword>
<dbReference type="AlphaFoldDB" id="A0A0A1MX13"/>
<keyword evidence="1" id="KW-0812">Transmembrane</keyword>
<name>A0A0A1MX13_9BACI</name>
<dbReference type="Proteomes" id="UP000040453">
    <property type="component" value="Unassembled WGS sequence"/>
</dbReference>
<evidence type="ECO:0000313" key="2">
    <source>
        <dbReference type="EMBL" id="CEI84114.1"/>
    </source>
</evidence>
<dbReference type="STRING" id="545501.BN997_04048"/>
<accession>A0A0A1MX13</accession>
<evidence type="ECO:0000313" key="3">
    <source>
        <dbReference type="Proteomes" id="UP000040453"/>
    </source>
</evidence>
<dbReference type="Pfam" id="PF11085">
    <property type="entry name" value="YqhR"/>
    <property type="match status" value="1"/>
</dbReference>
<sequence>MRRLSKKQQINDNEESVLKKSMYTGFVGGVVFSLLASVMYYFNFLEVAPKFYLLTSWVSEGWTNTWLGIFFTTILAGVVSLLTAFVYYMIFRKIKYMWVGVIYGFVLWALIFLLFRPIFNDIPAVTEWNLNTWITTICLFILYGTFIGYSISYDYMDSQQTEDIIKKS</sequence>
<dbReference type="EMBL" id="CDGG01000001">
    <property type="protein sequence ID" value="CEI84114.1"/>
    <property type="molecule type" value="Genomic_DNA"/>
</dbReference>